<evidence type="ECO:0000313" key="1">
    <source>
        <dbReference type="EMBL" id="RDH46788.1"/>
    </source>
</evidence>
<dbReference type="EMBL" id="NDXW01000001">
    <property type="protein sequence ID" value="RDH46788.1"/>
    <property type="molecule type" value="Genomic_DNA"/>
</dbReference>
<gene>
    <name evidence="1" type="ORF">B9G39_17925</name>
</gene>
<accession>A0A4P9VSZ6</accession>
<protein>
    <submittedName>
        <fullName evidence="1">Uncharacterized protein</fullName>
    </submittedName>
</protein>
<dbReference type="AlphaFoldDB" id="A0A4P9VSZ6"/>
<proteinExistence type="predicted"/>
<name>A0A4P9VSZ6_9GAMM</name>
<evidence type="ECO:0000313" key="2">
    <source>
        <dbReference type="Proteomes" id="UP000257039"/>
    </source>
</evidence>
<sequence length="66" mass="7353">MTSDGERARCPVHGNGRRLSISDIGEIRRAIDIANSQARRKGIKPKDPQIALFSCMCNCFYVNVES</sequence>
<keyword evidence="2" id="KW-1185">Reference proteome</keyword>
<reference evidence="1 2" key="1">
    <citation type="submission" date="2017-04" db="EMBL/GenBank/DDBJ databases">
        <title>Draft genome sequence of Zooshikella ganghwensis VG4 isolated from Red Sea sediments.</title>
        <authorList>
            <person name="Rehman Z."/>
            <person name="Alam I."/>
            <person name="Kamau A."/>
            <person name="Bajic V."/>
            <person name="Leiknes T."/>
        </authorList>
    </citation>
    <scope>NUCLEOTIDE SEQUENCE [LARGE SCALE GENOMIC DNA]</scope>
    <source>
        <strain evidence="1 2">VG4</strain>
    </source>
</reference>
<organism evidence="1 2">
    <name type="scientific">Zooshikella ganghwensis</name>
    <dbReference type="NCBI Taxonomy" id="202772"/>
    <lineage>
        <taxon>Bacteria</taxon>
        <taxon>Pseudomonadati</taxon>
        <taxon>Pseudomonadota</taxon>
        <taxon>Gammaproteobacteria</taxon>
        <taxon>Oceanospirillales</taxon>
        <taxon>Zooshikellaceae</taxon>
        <taxon>Zooshikella</taxon>
    </lineage>
</organism>
<comment type="caution">
    <text evidence="1">The sequence shown here is derived from an EMBL/GenBank/DDBJ whole genome shotgun (WGS) entry which is preliminary data.</text>
</comment>
<dbReference type="Proteomes" id="UP000257039">
    <property type="component" value="Unassembled WGS sequence"/>
</dbReference>